<accession>A0A8S3TJJ6</accession>
<feature type="compositionally biased region" description="Low complexity" evidence="1">
    <location>
        <begin position="397"/>
        <end position="407"/>
    </location>
</feature>
<dbReference type="EMBL" id="CAJPWZ010002157">
    <property type="protein sequence ID" value="CAG2231776.1"/>
    <property type="molecule type" value="Genomic_DNA"/>
</dbReference>
<dbReference type="AlphaFoldDB" id="A0A8S3TJJ6"/>
<dbReference type="Proteomes" id="UP000683360">
    <property type="component" value="Unassembled WGS sequence"/>
</dbReference>
<name>A0A8S3TJJ6_MYTED</name>
<reference evidence="2" key="1">
    <citation type="submission" date="2021-03" db="EMBL/GenBank/DDBJ databases">
        <authorList>
            <person name="Bekaert M."/>
        </authorList>
    </citation>
    <scope>NUCLEOTIDE SEQUENCE</scope>
</reference>
<sequence>MSIRSAICHPSSSHSYSIDELERYWSDLKSAVVLFAEPKCYKDIVEMQVETLQNCKLNVIESAKATPLKVVDIEKLIKDGTCGLENCVKSENNKTKSYINATFREFKENIEKHHEVLSTRCREEIQSTVTQESSNIRLHSEDQNRAIDSKMTESEQRVCQTVIQSRGRLEEKLIKEHNKARDHTVELKADEVMDVKTELKELKTILIGYIGKQKVDLVMNTDQIEKSTESPDTRKVDFTAKVNQTRMTANEENEIIEKLPPEVEIQTNNEGLPDAAVTETIEITGKKVNSIILELKATPGILHSVETFKAAILSLVQVMQKAGGIDADIEDTVTVNLKFESPLTEDQFAVVKCIFAKELKDGCNTKQLSAEYSSISNEYSSISNEYSSISNEHLSTSDEYSSTSDEYLSTEDVNETEFRSEPDTYSQKVEIIK</sequence>
<organism evidence="2 3">
    <name type="scientific">Mytilus edulis</name>
    <name type="common">Blue mussel</name>
    <dbReference type="NCBI Taxonomy" id="6550"/>
    <lineage>
        <taxon>Eukaryota</taxon>
        <taxon>Metazoa</taxon>
        <taxon>Spiralia</taxon>
        <taxon>Lophotrochozoa</taxon>
        <taxon>Mollusca</taxon>
        <taxon>Bivalvia</taxon>
        <taxon>Autobranchia</taxon>
        <taxon>Pteriomorphia</taxon>
        <taxon>Mytilida</taxon>
        <taxon>Mytiloidea</taxon>
        <taxon>Mytilidae</taxon>
        <taxon>Mytilinae</taxon>
        <taxon>Mytilus</taxon>
    </lineage>
</organism>
<protein>
    <submittedName>
        <fullName evidence="2">Uncharacterized protein</fullName>
    </submittedName>
</protein>
<comment type="caution">
    <text evidence="2">The sequence shown here is derived from an EMBL/GenBank/DDBJ whole genome shotgun (WGS) entry which is preliminary data.</text>
</comment>
<gene>
    <name evidence="2" type="ORF">MEDL_44539</name>
</gene>
<evidence type="ECO:0000313" key="2">
    <source>
        <dbReference type="EMBL" id="CAG2231776.1"/>
    </source>
</evidence>
<evidence type="ECO:0000313" key="3">
    <source>
        <dbReference type="Proteomes" id="UP000683360"/>
    </source>
</evidence>
<dbReference type="OrthoDB" id="6190469at2759"/>
<proteinExistence type="predicted"/>
<keyword evidence="3" id="KW-1185">Reference proteome</keyword>
<evidence type="ECO:0000256" key="1">
    <source>
        <dbReference type="SAM" id="MobiDB-lite"/>
    </source>
</evidence>
<feature type="region of interest" description="Disordered" evidence="1">
    <location>
        <begin position="393"/>
        <end position="433"/>
    </location>
</feature>